<comment type="similarity">
    <text evidence="2 5">Belongs to the NPY family.</text>
</comment>
<dbReference type="GO" id="GO:0005615">
    <property type="term" value="C:extracellular space"/>
    <property type="evidence" value="ECO:0007669"/>
    <property type="project" value="TreeGrafter"/>
</dbReference>
<dbReference type="CDD" id="cd00126">
    <property type="entry name" value="PAH"/>
    <property type="match status" value="1"/>
</dbReference>
<sequence length="141" mass="14950">MCACAAVCACARVRASHACVHAFVRICKHALVARVCMLCVSVQACVCMHVPLADAPPPGAAMPPRWASLLLLGCCLVLLAGHPATAGPSQPTYPGDDAPVEDLVRFYNDLQQYLNVVTRHRYGRRSSSRGLCEDPMGAAGC</sequence>
<dbReference type="PROSITE" id="PS00265">
    <property type="entry name" value="PANCREATIC_HORMONE_1"/>
    <property type="match status" value="1"/>
</dbReference>
<protein>
    <recommendedName>
        <fullName evidence="8">Pancreatic polypeptide</fullName>
    </recommendedName>
</protein>
<dbReference type="GO" id="GO:0005184">
    <property type="term" value="F:neuropeptide hormone activity"/>
    <property type="evidence" value="ECO:0007669"/>
    <property type="project" value="TreeGrafter"/>
</dbReference>
<dbReference type="PANTHER" id="PTHR10533">
    <property type="entry name" value="NEUROPEPTIDE Y/PANCREATIC HORMONE/PEPTIDE YY"/>
    <property type="match status" value="1"/>
</dbReference>
<accession>A0A493SYF7</accession>
<dbReference type="Gene3D" id="6.10.250.900">
    <property type="match status" value="1"/>
</dbReference>
<dbReference type="STRING" id="8840.ENSAPLP00000018664"/>
<evidence type="ECO:0000313" key="6">
    <source>
        <dbReference type="Ensembl" id="ENSAPLP00000018664.1"/>
    </source>
</evidence>
<evidence type="ECO:0000256" key="4">
    <source>
        <dbReference type="ARBA" id="ARBA00022815"/>
    </source>
</evidence>
<organism evidence="6 7">
    <name type="scientific">Anas platyrhynchos platyrhynchos</name>
    <name type="common">Northern mallard</name>
    <dbReference type="NCBI Taxonomy" id="8840"/>
    <lineage>
        <taxon>Eukaryota</taxon>
        <taxon>Metazoa</taxon>
        <taxon>Chordata</taxon>
        <taxon>Craniata</taxon>
        <taxon>Vertebrata</taxon>
        <taxon>Euteleostomi</taxon>
        <taxon>Archelosauria</taxon>
        <taxon>Archosauria</taxon>
        <taxon>Dinosauria</taxon>
        <taxon>Saurischia</taxon>
        <taxon>Theropoda</taxon>
        <taxon>Coelurosauria</taxon>
        <taxon>Aves</taxon>
        <taxon>Neognathae</taxon>
        <taxon>Galloanserae</taxon>
        <taxon>Anseriformes</taxon>
        <taxon>Anatidae</taxon>
        <taxon>Anatinae</taxon>
        <taxon>Anas</taxon>
    </lineage>
</organism>
<dbReference type="Pfam" id="PF00159">
    <property type="entry name" value="Hormone_3"/>
    <property type="match status" value="1"/>
</dbReference>
<evidence type="ECO:0000256" key="1">
    <source>
        <dbReference type="ARBA" id="ARBA00004613"/>
    </source>
</evidence>
<reference evidence="6" key="3">
    <citation type="submission" date="2025-09" db="UniProtKB">
        <authorList>
            <consortium name="Ensembl"/>
        </authorList>
    </citation>
    <scope>IDENTIFICATION</scope>
</reference>
<evidence type="ECO:0000256" key="5">
    <source>
        <dbReference type="RuleBase" id="RU000656"/>
    </source>
</evidence>
<comment type="subcellular location">
    <subcellularLocation>
        <location evidence="1">Secreted</location>
    </subcellularLocation>
</comment>
<keyword evidence="3" id="KW-0964">Secreted</keyword>
<dbReference type="PANTHER" id="PTHR10533:SF5">
    <property type="entry name" value="PRO-NEUROPEPTIDE Y"/>
    <property type="match status" value="1"/>
</dbReference>
<keyword evidence="7" id="KW-1185">Reference proteome</keyword>
<reference evidence="6" key="2">
    <citation type="submission" date="2025-08" db="UniProtKB">
        <authorList>
            <consortium name="Ensembl"/>
        </authorList>
    </citation>
    <scope>IDENTIFICATION</scope>
</reference>
<evidence type="ECO:0000256" key="2">
    <source>
        <dbReference type="ARBA" id="ARBA00010022"/>
    </source>
</evidence>
<dbReference type="Ensembl" id="ENSAPLT00000032683.1">
    <property type="protein sequence ID" value="ENSAPLP00000018664.1"/>
    <property type="gene ID" value="ENSAPLG00000022452.1"/>
</dbReference>
<proteinExistence type="inferred from homology"/>
<dbReference type="AlphaFoldDB" id="A0A493SYF7"/>
<evidence type="ECO:0000256" key="3">
    <source>
        <dbReference type="ARBA" id="ARBA00022525"/>
    </source>
</evidence>
<dbReference type="PRINTS" id="PR00278">
    <property type="entry name" value="PANCHORMONE"/>
</dbReference>
<evidence type="ECO:0008006" key="8">
    <source>
        <dbReference type="Google" id="ProtNLM"/>
    </source>
</evidence>
<keyword evidence="4" id="KW-0027">Amidation</keyword>
<dbReference type="Proteomes" id="UP000016666">
    <property type="component" value="Unassembled WGS sequence"/>
</dbReference>
<dbReference type="InterPro" id="IPR001955">
    <property type="entry name" value="Pancreatic_hormone-like"/>
</dbReference>
<name>A0A493SYF7_ANAPP</name>
<dbReference type="InterPro" id="IPR020392">
    <property type="entry name" value="Pancreatic_hormone-like_CS"/>
</dbReference>
<evidence type="ECO:0000313" key="7">
    <source>
        <dbReference type="Proteomes" id="UP000016666"/>
    </source>
</evidence>
<dbReference type="PROSITE" id="PS50276">
    <property type="entry name" value="PANCREATIC_HORMONE_2"/>
    <property type="match status" value="1"/>
</dbReference>
<dbReference type="GO" id="GO:0007218">
    <property type="term" value="P:neuropeptide signaling pathway"/>
    <property type="evidence" value="ECO:0007669"/>
    <property type="project" value="TreeGrafter"/>
</dbReference>
<reference evidence="7" key="1">
    <citation type="submission" date="2017-10" db="EMBL/GenBank/DDBJ databases">
        <title>A new Pekin duck reference genome.</title>
        <authorList>
            <person name="Hou Z.-C."/>
            <person name="Zhou Z.-K."/>
            <person name="Zhu F."/>
            <person name="Hou S.-S."/>
        </authorList>
    </citation>
    <scope>NUCLEOTIDE SEQUENCE [LARGE SCALE GENOMIC DNA]</scope>
</reference>
<dbReference type="GeneTree" id="ENSGT00950000185319"/>
<dbReference type="GO" id="GO:0031841">
    <property type="term" value="F:neuropeptide Y receptor binding"/>
    <property type="evidence" value="ECO:0007669"/>
    <property type="project" value="TreeGrafter"/>
</dbReference>
<dbReference type="SMART" id="SM00309">
    <property type="entry name" value="PAH"/>
    <property type="match status" value="1"/>
</dbReference>
<dbReference type="GO" id="GO:0007631">
    <property type="term" value="P:feeding behavior"/>
    <property type="evidence" value="ECO:0007669"/>
    <property type="project" value="TreeGrafter"/>
</dbReference>